<dbReference type="Pfam" id="PF15980">
    <property type="entry name" value="ComGF"/>
    <property type="match status" value="1"/>
</dbReference>
<evidence type="ECO:0000256" key="1">
    <source>
        <dbReference type="SAM" id="Phobius"/>
    </source>
</evidence>
<dbReference type="RefSeq" id="WP_381444150.1">
    <property type="nucleotide sequence ID" value="NZ_JBHSNP010000011.1"/>
</dbReference>
<reference evidence="3" key="1">
    <citation type="journal article" date="2019" name="Int. J. Syst. Evol. Microbiol.">
        <title>The Global Catalogue of Microorganisms (GCM) 10K type strain sequencing project: providing services to taxonomists for standard genome sequencing and annotation.</title>
        <authorList>
            <consortium name="The Broad Institute Genomics Platform"/>
            <consortium name="The Broad Institute Genome Sequencing Center for Infectious Disease"/>
            <person name="Wu L."/>
            <person name="Ma J."/>
        </authorList>
    </citation>
    <scope>NUCLEOTIDE SEQUENCE [LARGE SCALE GENOMIC DNA]</scope>
    <source>
        <strain evidence="3">KACC 11299</strain>
    </source>
</reference>
<gene>
    <name evidence="2" type="primary">comGF</name>
    <name evidence="2" type="ORF">ACFPTP_09920</name>
</gene>
<dbReference type="NCBIfam" id="NF041002">
    <property type="entry name" value="pilin_ComGF"/>
    <property type="match status" value="1"/>
</dbReference>
<evidence type="ECO:0000313" key="2">
    <source>
        <dbReference type="EMBL" id="MFC5603540.1"/>
    </source>
</evidence>
<accession>A0ABW0U048</accession>
<sequence>MHSVLKCRNEEGYTLLEALFQLLIMGIFVQFLLLFFYWKQPIERQLQDYYATEWELFAIDLQALLVDVEDFRVLMGDRAILFTTERGKIEVGQSGYVIRKMTNSKGYIPLFTNVSSVIFVHEGHELKVEARMLNGRKRERSFAIGFRQE</sequence>
<keyword evidence="1" id="KW-1133">Transmembrane helix</keyword>
<dbReference type="EMBL" id="JBHSNP010000011">
    <property type="protein sequence ID" value="MFC5603540.1"/>
    <property type="molecule type" value="Genomic_DNA"/>
</dbReference>
<keyword evidence="3" id="KW-1185">Reference proteome</keyword>
<feature type="transmembrane region" description="Helical" evidence="1">
    <location>
        <begin position="18"/>
        <end position="38"/>
    </location>
</feature>
<keyword evidence="1" id="KW-0472">Membrane</keyword>
<dbReference type="Proteomes" id="UP001596071">
    <property type="component" value="Unassembled WGS sequence"/>
</dbReference>
<protein>
    <submittedName>
        <fullName evidence="2">Competence type IV pilus minor pilin ComGF</fullName>
    </submittedName>
</protein>
<evidence type="ECO:0000313" key="3">
    <source>
        <dbReference type="Proteomes" id="UP001596071"/>
    </source>
</evidence>
<proteinExistence type="predicted"/>
<comment type="caution">
    <text evidence="2">The sequence shown here is derived from an EMBL/GenBank/DDBJ whole genome shotgun (WGS) entry which is preliminary data.</text>
</comment>
<organism evidence="2 3">
    <name type="scientific">Sporosarcina koreensis</name>
    <dbReference type="NCBI Taxonomy" id="334735"/>
    <lineage>
        <taxon>Bacteria</taxon>
        <taxon>Bacillati</taxon>
        <taxon>Bacillota</taxon>
        <taxon>Bacilli</taxon>
        <taxon>Bacillales</taxon>
        <taxon>Caryophanaceae</taxon>
        <taxon>Sporosarcina</taxon>
    </lineage>
</organism>
<name>A0ABW0U048_9BACL</name>
<keyword evidence="1" id="KW-0812">Transmembrane</keyword>
<dbReference type="InterPro" id="IPR016977">
    <property type="entry name" value="ComGF"/>
</dbReference>